<evidence type="ECO:0000313" key="2">
    <source>
        <dbReference type="Proteomes" id="UP001141434"/>
    </source>
</evidence>
<dbReference type="GO" id="GO:0016491">
    <property type="term" value="F:oxidoreductase activity"/>
    <property type="evidence" value="ECO:0007669"/>
    <property type="project" value="UniProtKB-KW"/>
</dbReference>
<dbReference type="GeneID" id="81390519"/>
<dbReference type="InterPro" id="IPR011032">
    <property type="entry name" value="GroES-like_sf"/>
</dbReference>
<proteinExistence type="predicted"/>
<dbReference type="GO" id="GO:0008270">
    <property type="term" value="F:zinc ion binding"/>
    <property type="evidence" value="ECO:0007669"/>
    <property type="project" value="InterPro"/>
</dbReference>
<dbReference type="InterPro" id="IPR002328">
    <property type="entry name" value="ADH_Zn_CS"/>
</dbReference>
<reference evidence="1" key="2">
    <citation type="journal article" date="2023" name="IMA Fungus">
        <title>Comparative genomic study of the Penicillium genus elucidates a diverse pangenome and 15 lateral gene transfer events.</title>
        <authorList>
            <person name="Petersen C."/>
            <person name="Sorensen T."/>
            <person name="Nielsen M.R."/>
            <person name="Sondergaard T.E."/>
            <person name="Sorensen J.L."/>
            <person name="Fitzpatrick D.A."/>
            <person name="Frisvad J.C."/>
            <person name="Nielsen K.L."/>
        </authorList>
    </citation>
    <scope>NUCLEOTIDE SEQUENCE</scope>
    <source>
        <strain evidence="1">IBT 34128</strain>
    </source>
</reference>
<keyword evidence="2" id="KW-1185">Reference proteome</keyword>
<dbReference type="SUPFAM" id="SSF50129">
    <property type="entry name" value="GroES-like"/>
    <property type="match status" value="1"/>
</dbReference>
<dbReference type="EMBL" id="JAPMSZ010000001">
    <property type="protein sequence ID" value="KAJ5115009.1"/>
    <property type="molecule type" value="Genomic_DNA"/>
</dbReference>
<evidence type="ECO:0008006" key="3">
    <source>
        <dbReference type="Google" id="ProtNLM"/>
    </source>
</evidence>
<dbReference type="Gene3D" id="3.90.180.10">
    <property type="entry name" value="Medium-chain alcohol dehydrogenases, catalytic domain"/>
    <property type="match status" value="1"/>
</dbReference>
<dbReference type="Proteomes" id="UP001141434">
    <property type="component" value="Unassembled WGS sequence"/>
</dbReference>
<comment type="caution">
    <text evidence="1">The sequence shown here is derived from an EMBL/GenBank/DDBJ whole genome shotgun (WGS) entry which is preliminary data.</text>
</comment>
<protein>
    <recommendedName>
        <fullName evidence="3">Alcohol dehydrogenase N-terminal domain-containing protein</fullName>
    </recommendedName>
</protein>
<gene>
    <name evidence="1" type="ORF">NUU61_000768</name>
</gene>
<dbReference type="RefSeq" id="XP_056516201.1">
    <property type="nucleotide sequence ID" value="XM_056651351.1"/>
</dbReference>
<dbReference type="PROSITE" id="PS00059">
    <property type="entry name" value="ADH_ZINC"/>
    <property type="match status" value="1"/>
</dbReference>
<name>A0A9W9GAN3_9EURO</name>
<dbReference type="AlphaFoldDB" id="A0A9W9GAN3"/>
<dbReference type="OrthoDB" id="1879366at2759"/>
<accession>A0A9W9GAN3</accession>
<sequence length="121" mass="13027">MYYTFNVFRGSESGKVIQDQITRPLNSNDVLLEVTHGSLCGTDELYIRSPQVLGHEGAGIVKEGGISIAQADSPMAVGIPIKVPLGHKQSGTPTPSFQFQQIMALLMPPLSCVAELLLGRF</sequence>
<organism evidence="1 2">
    <name type="scientific">Penicillium alfredii</name>
    <dbReference type="NCBI Taxonomy" id="1506179"/>
    <lineage>
        <taxon>Eukaryota</taxon>
        <taxon>Fungi</taxon>
        <taxon>Dikarya</taxon>
        <taxon>Ascomycota</taxon>
        <taxon>Pezizomycotina</taxon>
        <taxon>Eurotiomycetes</taxon>
        <taxon>Eurotiomycetidae</taxon>
        <taxon>Eurotiales</taxon>
        <taxon>Aspergillaceae</taxon>
        <taxon>Penicillium</taxon>
    </lineage>
</organism>
<reference evidence="1" key="1">
    <citation type="submission" date="2022-11" db="EMBL/GenBank/DDBJ databases">
        <authorList>
            <person name="Petersen C."/>
        </authorList>
    </citation>
    <scope>NUCLEOTIDE SEQUENCE</scope>
    <source>
        <strain evidence="1">IBT 34128</strain>
    </source>
</reference>
<evidence type="ECO:0000313" key="1">
    <source>
        <dbReference type="EMBL" id="KAJ5115009.1"/>
    </source>
</evidence>